<feature type="chain" id="PRO_5013041996" evidence="1">
    <location>
        <begin position="25"/>
        <end position="390"/>
    </location>
</feature>
<reference evidence="3 4" key="1">
    <citation type="submission" date="2016-11" db="EMBL/GenBank/DDBJ databases">
        <authorList>
            <person name="Jaros S."/>
            <person name="Januszkiewicz K."/>
            <person name="Wedrychowicz H."/>
        </authorList>
    </citation>
    <scope>NUCLEOTIDE SEQUENCE [LARGE SCALE GENOMIC DNA]</scope>
    <source>
        <strain evidence="3 4">DSM 18119</strain>
    </source>
</reference>
<dbReference type="STRING" id="1121884.SAMN02745131_04134"/>
<sequence length="390" mass="42304">MKQFYQRNLLLAFILLLAFQRSGAQVNLPYTLHFTTDNPANWSDGIAQDGDGGTSNINGLDIQIYAADASFNKLGGSTIVWHNNGYYYSNNSGYTAITPGPDATVTSNGVPAMVLKSSSQSVNFSLQSIQLYDWGGVTPIRIATYNNGTLVGMIDVSLDNVNWNVKTISQSDALTPALFNNIDEVRFYPSPTSGSGIFWLSMNNIALASPATVMPVSLTYFKGRSLNSNSALLEWETAQEENADHFDIEESSNGTLFTKLATLPAKGNSSIPTRYLYTYTGNLQSTHYFRLKEVDEDGKTSYSSIISVSNDGTGGNIRILPNPAPGGIATVTASTRMNTITVFSAAGTRIQILNVNSNQASLNLSSLAKGSYYLLIELEGKTEKRMLIVH</sequence>
<name>A0A1M5GFM7_9BACT</name>
<dbReference type="AlphaFoldDB" id="A0A1M5GFM7"/>
<evidence type="ECO:0000313" key="3">
    <source>
        <dbReference type="EMBL" id="SHG02302.1"/>
    </source>
</evidence>
<keyword evidence="1" id="KW-0732">Signal</keyword>
<dbReference type="InterPro" id="IPR026444">
    <property type="entry name" value="Secre_tail"/>
</dbReference>
<proteinExistence type="predicted"/>
<feature type="domain" description="Secretion system C-terminal sorting" evidence="2">
    <location>
        <begin position="320"/>
        <end position="388"/>
    </location>
</feature>
<evidence type="ECO:0000259" key="2">
    <source>
        <dbReference type="Pfam" id="PF18962"/>
    </source>
</evidence>
<dbReference type="Gene3D" id="2.60.40.10">
    <property type="entry name" value="Immunoglobulins"/>
    <property type="match status" value="1"/>
</dbReference>
<accession>A0A1M5GFM7</accession>
<dbReference type="EMBL" id="FQUU01000031">
    <property type="protein sequence ID" value="SHG02302.1"/>
    <property type="molecule type" value="Genomic_DNA"/>
</dbReference>
<dbReference type="Proteomes" id="UP000184048">
    <property type="component" value="Unassembled WGS sequence"/>
</dbReference>
<gene>
    <name evidence="3" type="ORF">SAMN02745131_04134</name>
</gene>
<dbReference type="InterPro" id="IPR013783">
    <property type="entry name" value="Ig-like_fold"/>
</dbReference>
<evidence type="ECO:0000256" key="1">
    <source>
        <dbReference type="SAM" id="SignalP"/>
    </source>
</evidence>
<dbReference type="RefSeq" id="WP_072837242.1">
    <property type="nucleotide sequence ID" value="NZ_FQUU01000031.1"/>
</dbReference>
<protein>
    <submittedName>
        <fullName evidence="3">Por secretion system C-terminal sorting domain-containing protein</fullName>
    </submittedName>
</protein>
<dbReference type="NCBIfam" id="TIGR04183">
    <property type="entry name" value="Por_Secre_tail"/>
    <property type="match status" value="1"/>
</dbReference>
<evidence type="ECO:0000313" key="4">
    <source>
        <dbReference type="Proteomes" id="UP000184048"/>
    </source>
</evidence>
<keyword evidence="4" id="KW-1185">Reference proteome</keyword>
<feature type="signal peptide" evidence="1">
    <location>
        <begin position="1"/>
        <end position="24"/>
    </location>
</feature>
<organism evidence="3 4">
    <name type="scientific">Flavisolibacter ginsengisoli DSM 18119</name>
    <dbReference type="NCBI Taxonomy" id="1121884"/>
    <lineage>
        <taxon>Bacteria</taxon>
        <taxon>Pseudomonadati</taxon>
        <taxon>Bacteroidota</taxon>
        <taxon>Chitinophagia</taxon>
        <taxon>Chitinophagales</taxon>
        <taxon>Chitinophagaceae</taxon>
        <taxon>Flavisolibacter</taxon>
    </lineage>
</organism>
<dbReference type="OrthoDB" id="3333873at2"/>
<dbReference type="Pfam" id="PF18962">
    <property type="entry name" value="Por_Secre_tail"/>
    <property type="match status" value="1"/>
</dbReference>